<reference evidence="2 3" key="1">
    <citation type="submission" date="2023-03" db="EMBL/GenBank/DDBJ databases">
        <title>WGS of Gossypium arboreum.</title>
        <authorList>
            <person name="Yu D."/>
        </authorList>
    </citation>
    <scope>NUCLEOTIDE SEQUENCE [LARGE SCALE GENOMIC DNA]</scope>
    <source>
        <tissue evidence="2">Leaf</tissue>
    </source>
</reference>
<proteinExistence type="predicted"/>
<sequence>MHTLPSKFRSADKDRGWNLPPPRIASVLEAELWAALDGLAIDWKRGHDKVIFESDDNQILKQLLNNYRDEDYSNSLIHNFKTLLQRN</sequence>
<comment type="caution">
    <text evidence="2">The sequence shown here is derived from an EMBL/GenBank/DDBJ whole genome shotgun (WGS) entry which is preliminary data.</text>
</comment>
<evidence type="ECO:0000313" key="3">
    <source>
        <dbReference type="Proteomes" id="UP001358586"/>
    </source>
</evidence>
<keyword evidence="3" id="KW-1185">Reference proteome</keyword>
<protein>
    <recommendedName>
        <fullName evidence="1">RNase H type-1 domain-containing protein</fullName>
    </recommendedName>
</protein>
<dbReference type="Proteomes" id="UP001358586">
    <property type="component" value="Chromosome 7"/>
</dbReference>
<dbReference type="EMBL" id="JARKNE010000007">
    <property type="protein sequence ID" value="KAK5817379.1"/>
    <property type="molecule type" value="Genomic_DNA"/>
</dbReference>
<evidence type="ECO:0000313" key="2">
    <source>
        <dbReference type="EMBL" id="KAK5817379.1"/>
    </source>
</evidence>
<name>A0ABR0P873_GOSAR</name>
<dbReference type="InterPro" id="IPR002156">
    <property type="entry name" value="RNaseH_domain"/>
</dbReference>
<gene>
    <name evidence="2" type="ORF">PVK06_022303</name>
</gene>
<feature type="domain" description="RNase H type-1" evidence="1">
    <location>
        <begin position="25"/>
        <end position="86"/>
    </location>
</feature>
<evidence type="ECO:0000259" key="1">
    <source>
        <dbReference type="Pfam" id="PF13456"/>
    </source>
</evidence>
<dbReference type="Pfam" id="PF13456">
    <property type="entry name" value="RVT_3"/>
    <property type="match status" value="1"/>
</dbReference>
<accession>A0ABR0P873</accession>
<organism evidence="2 3">
    <name type="scientific">Gossypium arboreum</name>
    <name type="common">Tree cotton</name>
    <name type="synonym">Gossypium nanking</name>
    <dbReference type="NCBI Taxonomy" id="29729"/>
    <lineage>
        <taxon>Eukaryota</taxon>
        <taxon>Viridiplantae</taxon>
        <taxon>Streptophyta</taxon>
        <taxon>Embryophyta</taxon>
        <taxon>Tracheophyta</taxon>
        <taxon>Spermatophyta</taxon>
        <taxon>Magnoliopsida</taxon>
        <taxon>eudicotyledons</taxon>
        <taxon>Gunneridae</taxon>
        <taxon>Pentapetalae</taxon>
        <taxon>rosids</taxon>
        <taxon>malvids</taxon>
        <taxon>Malvales</taxon>
        <taxon>Malvaceae</taxon>
        <taxon>Malvoideae</taxon>
        <taxon>Gossypium</taxon>
    </lineage>
</organism>